<dbReference type="PANTHER" id="PTHR15665">
    <property type="entry name" value="ASTEROID PROTEIN"/>
    <property type="match status" value="1"/>
</dbReference>
<dbReference type="Pfam" id="PF12813">
    <property type="entry name" value="XPG_I_2"/>
    <property type="match status" value="1"/>
</dbReference>
<feature type="compositionally biased region" description="Basic residues" evidence="2">
    <location>
        <begin position="549"/>
        <end position="561"/>
    </location>
</feature>
<organism evidence="4 5">
    <name type="scientific">Septoria linicola</name>
    <dbReference type="NCBI Taxonomy" id="215465"/>
    <lineage>
        <taxon>Eukaryota</taxon>
        <taxon>Fungi</taxon>
        <taxon>Dikarya</taxon>
        <taxon>Ascomycota</taxon>
        <taxon>Pezizomycotina</taxon>
        <taxon>Dothideomycetes</taxon>
        <taxon>Dothideomycetidae</taxon>
        <taxon>Mycosphaerellales</taxon>
        <taxon>Mycosphaerellaceae</taxon>
        <taxon>Septoria</taxon>
    </lineage>
</organism>
<dbReference type="InterPro" id="IPR026832">
    <property type="entry name" value="Asteroid"/>
</dbReference>
<feature type="domain" description="Asteroid" evidence="3">
    <location>
        <begin position="130"/>
        <end position="375"/>
    </location>
</feature>
<dbReference type="Gene3D" id="3.40.50.1010">
    <property type="entry name" value="5'-nuclease"/>
    <property type="match status" value="1"/>
</dbReference>
<keyword evidence="5" id="KW-1185">Reference proteome</keyword>
<sequence length="578" mass="64320">MGIQRFGLRMRDYASKTTLGTTGSSDCTDIAIIDGPGLAHYIYYGLCDSGSTSVSYTSCVEATIAWLDRLRSYGFEIDSIFFDGALPAAKKDVRIDRLQNYIARLQAFKQSSGTSLSSMTDSAKKSLPPPPFLVFAIVEELARSAQYADATYVVPGEADPYCVAAARAIPADNDKVITIFSDDSDLIVYESCKRTRVVPFRDLSETQIGPSTILQGDEYRPAEIINRAKSSVSGLIKPAFFMSVDYHCTLEKAFCLSTSSEFVDRDDFKDFATQFATIEEVRQLAEMRSDSELKSVLVARDSRVSELIHQVQSQSRGESSGPFRFYLPFLSDDPTRTTAWAVGAEVRLLGYSILLQLQKDCNIQEYRRSGTRISAMLLEPLVDPSIDDAAIKLTSTISKVLEEMAQEHRMTREDAWRYLVLQSNLSHLHSEGLDLPSADDAVHILLNREPRKWSLVHLAAQYQAAYYSLRILQQLLNAAIATQAVSSSSSTLATLHQQLQSLPRISAFLHDAAGSNRKQEQIMWREALPSLYSKFAGHDSVDSGDRKQTKSRKRAKKGHKKHPDDASLAHNPFAMLVD</sequence>
<name>A0A9Q9EMC2_9PEZI</name>
<proteinExistence type="inferred from homology"/>
<evidence type="ECO:0000313" key="5">
    <source>
        <dbReference type="Proteomes" id="UP001056384"/>
    </source>
</evidence>
<dbReference type="PANTHER" id="PTHR15665:SF1">
    <property type="entry name" value="PROTEIN ASTEROID HOMOLOG 1"/>
    <property type="match status" value="1"/>
</dbReference>
<evidence type="ECO:0000259" key="3">
    <source>
        <dbReference type="Pfam" id="PF12813"/>
    </source>
</evidence>
<feature type="region of interest" description="Disordered" evidence="2">
    <location>
        <begin position="538"/>
        <end position="571"/>
    </location>
</feature>
<accession>A0A9Q9EMC2</accession>
<dbReference type="OrthoDB" id="5297549at2759"/>
<protein>
    <submittedName>
        <fullName evidence="4">PIN-like domain superfamily, Asteroid domain-containing protein</fullName>
    </submittedName>
</protein>
<comment type="similarity">
    <text evidence="1">Belongs to the asteroid family.</text>
</comment>
<feature type="compositionally biased region" description="Basic and acidic residues" evidence="2">
    <location>
        <begin position="538"/>
        <end position="548"/>
    </location>
</feature>
<evidence type="ECO:0000256" key="1">
    <source>
        <dbReference type="ARBA" id="ARBA00007398"/>
    </source>
</evidence>
<dbReference type="EMBL" id="CP099424">
    <property type="protein sequence ID" value="USW55382.1"/>
    <property type="molecule type" value="Genomic_DNA"/>
</dbReference>
<dbReference type="SUPFAM" id="SSF88723">
    <property type="entry name" value="PIN domain-like"/>
    <property type="match status" value="1"/>
</dbReference>
<gene>
    <name evidence="4" type="ORF">Slin15195_G087010</name>
</gene>
<evidence type="ECO:0000313" key="4">
    <source>
        <dbReference type="EMBL" id="USW55382.1"/>
    </source>
</evidence>
<dbReference type="AlphaFoldDB" id="A0A9Q9EMC2"/>
<dbReference type="Proteomes" id="UP001056384">
    <property type="component" value="Chromosome 7"/>
</dbReference>
<reference evidence="4" key="1">
    <citation type="submission" date="2022-06" db="EMBL/GenBank/DDBJ databases">
        <title>Complete genome sequences of two strains of the flax pathogen Septoria linicola.</title>
        <authorList>
            <person name="Lapalu N."/>
            <person name="Simon A."/>
            <person name="Demenou B."/>
            <person name="Paumier D."/>
            <person name="Guillot M.-P."/>
            <person name="Gout L."/>
            <person name="Valade R."/>
        </authorList>
    </citation>
    <scope>NUCLEOTIDE SEQUENCE</scope>
    <source>
        <strain evidence="4">SE15195</strain>
    </source>
</reference>
<evidence type="ECO:0000256" key="2">
    <source>
        <dbReference type="SAM" id="MobiDB-lite"/>
    </source>
</evidence>
<dbReference type="InterPro" id="IPR039436">
    <property type="entry name" value="Asteroid_dom"/>
</dbReference>
<dbReference type="InterPro" id="IPR029060">
    <property type="entry name" value="PIN-like_dom_sf"/>
</dbReference>